<protein>
    <submittedName>
        <fullName evidence="2">CoA transferase</fullName>
    </submittedName>
</protein>
<dbReference type="Pfam" id="PF02515">
    <property type="entry name" value="CoA_transf_3"/>
    <property type="match status" value="1"/>
</dbReference>
<evidence type="ECO:0000256" key="1">
    <source>
        <dbReference type="ARBA" id="ARBA00022679"/>
    </source>
</evidence>
<proteinExistence type="predicted"/>
<dbReference type="RefSeq" id="WP_206394241.1">
    <property type="nucleotide sequence ID" value="NZ_JAFDPW010000001.1"/>
</dbReference>
<keyword evidence="1 2" id="KW-0808">Transferase</keyword>
<dbReference type="GO" id="GO:0016740">
    <property type="term" value="F:transferase activity"/>
    <property type="evidence" value="ECO:0007669"/>
    <property type="project" value="UniProtKB-KW"/>
</dbReference>
<dbReference type="EMBL" id="JALXSQ010000055">
    <property type="protein sequence ID" value="MCT2043579.1"/>
    <property type="molecule type" value="Genomic_DNA"/>
</dbReference>
<keyword evidence="3" id="KW-1185">Reference proteome</keyword>
<dbReference type="SUPFAM" id="SSF89796">
    <property type="entry name" value="CoA-transferase family III (CaiB/BaiF)"/>
    <property type="match status" value="1"/>
</dbReference>
<dbReference type="InterPro" id="IPR044855">
    <property type="entry name" value="CoA-Trfase_III_dom3_sf"/>
</dbReference>
<dbReference type="PANTHER" id="PTHR48207:SF3">
    <property type="entry name" value="SUCCINATE--HYDROXYMETHYLGLUTARATE COA-TRANSFERASE"/>
    <property type="match status" value="1"/>
</dbReference>
<evidence type="ECO:0000313" key="3">
    <source>
        <dbReference type="Proteomes" id="UP001525379"/>
    </source>
</evidence>
<dbReference type="Gene3D" id="3.40.50.10540">
    <property type="entry name" value="Crotonobetainyl-coa:carnitine coa-transferase, domain 1"/>
    <property type="match status" value="1"/>
</dbReference>
<name>A0ABT2HZ28_9MICO</name>
<dbReference type="PANTHER" id="PTHR48207">
    <property type="entry name" value="SUCCINATE--HYDROXYMETHYLGLUTARATE COA-TRANSFERASE"/>
    <property type="match status" value="1"/>
</dbReference>
<dbReference type="Gene3D" id="3.30.1540.10">
    <property type="entry name" value="formyl-coa transferase, domain 3"/>
    <property type="match status" value="1"/>
</dbReference>
<reference evidence="2 3" key="1">
    <citation type="submission" date="2022-04" db="EMBL/GenBank/DDBJ databases">
        <title>Human microbiome associated bacterial genomes.</title>
        <authorList>
            <person name="Sandstrom S."/>
            <person name="Salamzade R."/>
            <person name="Kalan L.R."/>
        </authorList>
    </citation>
    <scope>NUCLEOTIDE SEQUENCE [LARGE SCALE GENOMIC DNA]</scope>
    <source>
        <strain evidence="3">p3-SID1799</strain>
    </source>
</reference>
<sequence>MTTEHIPHDGTSRGPLDGLVVADFSRVLAGPLVTMTLADLGAEVIKVERPGAGDDTRSWGPPYSKTGATYFESVNRNKRSVTLDLRDADDLALARELAHRADVVVENFKTGGLARYGLGYEQVSTENPSVVYCSITGFGSAGGAELPGYDFIVQALGGLMHITGEPDGDPMKVGVALVDVLTAKDATIGILAALAHRARSGEGRHVEVNLLSSLQSALTNQIQAVIGADASPSRLGNAHPSIVPYQALATADAPLAVAVGNDGQFAAFTTALGVPELAEDARFATNPQRVAHRDELIPLLEAALAADSAERWEARLIEAGVPVGRVNTIADGIAHAEGLGLAPLLKLKDAEGNVVGRGIRHPALYTPAFPVQDAAPPQLGADNDDVRAWLATPRDNATTASA</sequence>
<dbReference type="InterPro" id="IPR003673">
    <property type="entry name" value="CoA-Trfase_fam_III"/>
</dbReference>
<dbReference type="InterPro" id="IPR023606">
    <property type="entry name" value="CoA-Trfase_III_dom_1_sf"/>
</dbReference>
<organism evidence="2 3">
    <name type="scientific">Pseudoclavibacter albus</name>
    <dbReference type="NCBI Taxonomy" id="272241"/>
    <lineage>
        <taxon>Bacteria</taxon>
        <taxon>Bacillati</taxon>
        <taxon>Actinomycetota</taxon>
        <taxon>Actinomycetes</taxon>
        <taxon>Micrococcales</taxon>
        <taxon>Microbacteriaceae</taxon>
        <taxon>Pseudoclavibacter</taxon>
    </lineage>
</organism>
<accession>A0ABT2HZ28</accession>
<gene>
    <name evidence="2" type="ORF">M3D15_09620</name>
</gene>
<dbReference type="Proteomes" id="UP001525379">
    <property type="component" value="Unassembled WGS sequence"/>
</dbReference>
<comment type="caution">
    <text evidence="2">The sequence shown here is derived from an EMBL/GenBank/DDBJ whole genome shotgun (WGS) entry which is preliminary data.</text>
</comment>
<evidence type="ECO:0000313" key="2">
    <source>
        <dbReference type="EMBL" id="MCT2043579.1"/>
    </source>
</evidence>
<dbReference type="InterPro" id="IPR050483">
    <property type="entry name" value="CoA-transferase_III_domain"/>
</dbReference>